<keyword evidence="3 5" id="KW-0274">FAD</keyword>
<feature type="site" description="Electron transfer via tryptophanyl radical" evidence="6">
    <location>
        <position position="447"/>
    </location>
</feature>
<keyword evidence="11" id="KW-1185">Reference proteome</keyword>
<feature type="site" description="Electron transfer via tryptophanyl radical" evidence="6">
    <location>
        <position position="470"/>
    </location>
</feature>
<dbReference type="InterPro" id="IPR002081">
    <property type="entry name" value="Cryptochrome/DNA_photolyase_1"/>
</dbReference>
<evidence type="ECO:0000256" key="5">
    <source>
        <dbReference type="PIRSR" id="PIRSR602081-1"/>
    </source>
</evidence>
<dbReference type="Proteomes" id="UP000256328">
    <property type="component" value="Unassembled WGS sequence"/>
</dbReference>
<evidence type="ECO:0000256" key="7">
    <source>
        <dbReference type="RuleBase" id="RU367151"/>
    </source>
</evidence>
<evidence type="ECO:0000256" key="2">
    <source>
        <dbReference type="ARBA" id="ARBA00022630"/>
    </source>
</evidence>
<dbReference type="Pfam" id="PF03441">
    <property type="entry name" value="FAD_binding_7"/>
    <property type="match status" value="1"/>
</dbReference>
<evidence type="ECO:0000256" key="8">
    <source>
        <dbReference type="SAM" id="MobiDB-lite"/>
    </source>
</evidence>
<evidence type="ECO:0000256" key="6">
    <source>
        <dbReference type="PIRSR" id="PIRSR602081-2"/>
    </source>
</evidence>
<dbReference type="Gene3D" id="1.25.40.80">
    <property type="match status" value="1"/>
</dbReference>
<evidence type="ECO:0000313" key="10">
    <source>
        <dbReference type="EMBL" id="RDW92527.1"/>
    </source>
</evidence>
<keyword evidence="4 7" id="KW-0157">Chromophore</keyword>
<feature type="region of interest" description="Disordered" evidence="8">
    <location>
        <begin position="554"/>
        <end position="610"/>
    </location>
</feature>
<name>A0A3D8T1S2_9HELO</name>
<dbReference type="Gene3D" id="3.40.50.620">
    <property type="entry name" value="HUPs"/>
    <property type="match status" value="1"/>
</dbReference>
<dbReference type="GO" id="GO:0003684">
    <property type="term" value="F:damaged DNA binding"/>
    <property type="evidence" value="ECO:0007669"/>
    <property type="project" value="TreeGrafter"/>
</dbReference>
<dbReference type="InterPro" id="IPR006050">
    <property type="entry name" value="DNA_photolyase_N"/>
</dbReference>
<dbReference type="PANTHER" id="PTHR11455">
    <property type="entry name" value="CRYPTOCHROME"/>
    <property type="match status" value="1"/>
</dbReference>
<evidence type="ECO:0000256" key="3">
    <source>
        <dbReference type="ARBA" id="ARBA00022827"/>
    </source>
</evidence>
<keyword evidence="2 5" id="KW-0285">Flavoprotein</keyword>
<dbReference type="Gene3D" id="1.10.579.10">
    <property type="entry name" value="DNA Cyclobutane Dipyrimidine Photolyase, subunit A, domain 3"/>
    <property type="match status" value="1"/>
</dbReference>
<comment type="cofactor">
    <cofactor evidence="7">
        <name>(6R)-5,10-methylene-5,6,7,8-tetrahydrofolate</name>
        <dbReference type="ChEBI" id="CHEBI:15636"/>
    </cofactor>
    <text evidence="7">Binds 1 5,10-methenyltetrahydrofolate (MTHF) per subunit.</text>
</comment>
<dbReference type="InterPro" id="IPR014729">
    <property type="entry name" value="Rossmann-like_a/b/a_fold"/>
</dbReference>
<dbReference type="PRINTS" id="PR00147">
    <property type="entry name" value="DNAPHOTLYASE"/>
</dbReference>
<comment type="cofactor">
    <cofactor evidence="5 7">
        <name>FAD</name>
        <dbReference type="ChEBI" id="CHEBI:57692"/>
    </cofactor>
    <text evidence="5 7">Binds 1 FAD per subunit.</text>
</comment>
<dbReference type="SUPFAM" id="SSF48173">
    <property type="entry name" value="Cryptochrome/photolyase FAD-binding domain"/>
    <property type="match status" value="1"/>
</dbReference>
<gene>
    <name evidence="10" type="ORF">BP5796_01921</name>
</gene>
<evidence type="ECO:0000313" key="11">
    <source>
        <dbReference type="Proteomes" id="UP000256328"/>
    </source>
</evidence>
<organism evidence="10 11">
    <name type="scientific">Coleophoma crateriformis</name>
    <dbReference type="NCBI Taxonomy" id="565419"/>
    <lineage>
        <taxon>Eukaryota</taxon>
        <taxon>Fungi</taxon>
        <taxon>Dikarya</taxon>
        <taxon>Ascomycota</taxon>
        <taxon>Pezizomycotina</taxon>
        <taxon>Leotiomycetes</taxon>
        <taxon>Helotiales</taxon>
        <taxon>Dermateaceae</taxon>
        <taxon>Coleophoma</taxon>
    </lineage>
</organism>
<evidence type="ECO:0000259" key="9">
    <source>
        <dbReference type="PROSITE" id="PS51645"/>
    </source>
</evidence>
<comment type="caution">
    <text evidence="10">The sequence shown here is derived from an EMBL/GenBank/DDBJ whole genome shotgun (WGS) entry which is preliminary data.</text>
</comment>
<sequence>MAVAKPSTLVYLMRRDLRVADNPIFHAVSTKAHGFTHFLPVYVFSAQQVEVSGFVSEEGKNCPYPEARSPIGAFWRCGPRRAEFLAESVWDLKDSLESLGSGLCVRVGMVGEIARQLIASDQLNVGGVWMTGEEGVEEKREERDVKRVCKEEGVDLQIWGDEKYFIDDRDVPFSKPSELSDIFTTYRKMVEPLRDAPRPCLPTIQKDSLPPFPVSIPIQHAPFSMPDDYDGLLGALQAPLSKQPIIKNPPQQISDTESAHPFQGGETYAQERLSHLISSGSMTTYKDTRNGLLGIDFSTKLSAWLALGCITGRQVHAALISFEDGTDDCADSWKAAPGYGKGENDGTKAVRFELLWRDYMRLCTRKFGPKLFRVQGFKGQAIPHDRWINPGPSNAAATEILERFLNGTTGMGLIDASQRELYLTGYTSNRARQNVASFMSKMLNIDWRLGAEWYESMLVDYDVSSNWGNWQYVAGVGNDPRGENGRIFNPVKQGFDYDPQGEYVKAWVPELRDLKNPSEIFQAWTVPVGQREQVGIAGLAMVEAPLKKIEFTIGRKNNAGRRPDNEKHNRGGGQGQGQGRFRGNSVRTGGEKGMGPGSRPGGYGGRGYGSSKPYSGGRGYFSYRGRGRGGDAFGGREARTGMMEKDAAAALWR</sequence>
<dbReference type="SUPFAM" id="SSF52425">
    <property type="entry name" value="Cryptochrome/photolyase, N-terminal domain"/>
    <property type="match status" value="1"/>
</dbReference>
<dbReference type="GO" id="GO:0071949">
    <property type="term" value="F:FAD binding"/>
    <property type="evidence" value="ECO:0007669"/>
    <property type="project" value="TreeGrafter"/>
</dbReference>
<evidence type="ECO:0000256" key="1">
    <source>
        <dbReference type="ARBA" id="ARBA00005862"/>
    </source>
</evidence>
<proteinExistence type="inferred from homology"/>
<dbReference type="OrthoDB" id="435881at2759"/>
<dbReference type="GO" id="GO:0000719">
    <property type="term" value="P:photoreactive repair"/>
    <property type="evidence" value="ECO:0007669"/>
    <property type="project" value="TreeGrafter"/>
</dbReference>
<dbReference type="InterPro" id="IPR014133">
    <property type="entry name" value="Cry_DASH"/>
</dbReference>
<comment type="function">
    <text evidence="7">May have a photoreceptor function.</text>
</comment>
<accession>A0A3D8T1S2</accession>
<dbReference type="GO" id="GO:0003904">
    <property type="term" value="F:deoxyribodipyrimidine photo-lyase activity"/>
    <property type="evidence" value="ECO:0007669"/>
    <property type="project" value="TreeGrafter"/>
</dbReference>
<dbReference type="InterPro" id="IPR036134">
    <property type="entry name" value="Crypto/Photolyase_FAD-like_sf"/>
</dbReference>
<protein>
    <recommendedName>
        <fullName evidence="7">Cryptochrome DASH</fullName>
    </recommendedName>
</protein>
<feature type="binding site" evidence="5">
    <location>
        <position position="285"/>
    </location>
    <ligand>
        <name>FAD</name>
        <dbReference type="ChEBI" id="CHEBI:57692"/>
    </ligand>
</feature>
<feature type="domain" description="Photolyase/cryptochrome alpha/beta" evidence="9">
    <location>
        <begin position="7"/>
        <end position="164"/>
    </location>
</feature>
<feature type="site" description="Electron transfer via tryptophanyl radical" evidence="6">
    <location>
        <position position="387"/>
    </location>
</feature>
<dbReference type="InterPro" id="IPR005101">
    <property type="entry name" value="Cryptochr/Photolyase_FAD-bd"/>
</dbReference>
<dbReference type="NCBIfam" id="TIGR02765">
    <property type="entry name" value="crypto_DASH"/>
    <property type="match status" value="1"/>
</dbReference>
<dbReference type="AlphaFoldDB" id="A0A3D8T1S2"/>
<dbReference type="Pfam" id="PF00875">
    <property type="entry name" value="DNA_photolyase"/>
    <property type="match status" value="1"/>
</dbReference>
<evidence type="ECO:0000256" key="4">
    <source>
        <dbReference type="ARBA" id="ARBA00022991"/>
    </source>
</evidence>
<feature type="binding site" evidence="5">
    <location>
        <begin position="460"/>
        <end position="462"/>
    </location>
    <ligand>
        <name>FAD</name>
        <dbReference type="ChEBI" id="CHEBI:57692"/>
    </ligand>
</feature>
<dbReference type="PANTHER" id="PTHR11455:SF22">
    <property type="entry name" value="CRYPTOCHROME DASH"/>
    <property type="match status" value="1"/>
</dbReference>
<comment type="similarity">
    <text evidence="1 7">Belongs to the DNA photolyase class-1 family.</text>
</comment>
<feature type="binding site" evidence="5">
    <location>
        <begin position="298"/>
        <end position="302"/>
    </location>
    <ligand>
        <name>FAD</name>
        <dbReference type="ChEBI" id="CHEBI:57692"/>
    </ligand>
</feature>
<feature type="compositionally biased region" description="Gly residues" evidence="8">
    <location>
        <begin position="591"/>
        <end position="608"/>
    </location>
</feature>
<dbReference type="PROSITE" id="PS51645">
    <property type="entry name" value="PHR_CRY_ALPHA_BETA"/>
    <property type="match status" value="1"/>
</dbReference>
<dbReference type="EMBL" id="PDLN01000002">
    <property type="protein sequence ID" value="RDW92527.1"/>
    <property type="molecule type" value="Genomic_DNA"/>
</dbReference>
<reference evidence="10 11" key="1">
    <citation type="journal article" date="2018" name="IMA Fungus">
        <title>IMA Genome-F 9: Draft genome sequence of Annulohypoxylon stygium, Aspergillus mulundensis, Berkeleyomyces basicola (syn. Thielaviopsis basicola), Ceratocystis smalleyi, two Cercospora beticola strains, Coleophoma cylindrospora, Fusarium fracticaudum, Phialophora cf. hyalina, and Morchella septimelata.</title>
        <authorList>
            <person name="Wingfield B.D."/>
            <person name="Bills G.F."/>
            <person name="Dong Y."/>
            <person name="Huang W."/>
            <person name="Nel W.J."/>
            <person name="Swalarsk-Parry B.S."/>
            <person name="Vaghefi N."/>
            <person name="Wilken P.M."/>
            <person name="An Z."/>
            <person name="de Beer Z.W."/>
            <person name="De Vos L."/>
            <person name="Chen L."/>
            <person name="Duong T.A."/>
            <person name="Gao Y."/>
            <person name="Hammerbacher A."/>
            <person name="Kikkert J.R."/>
            <person name="Li Y."/>
            <person name="Li H."/>
            <person name="Li K."/>
            <person name="Li Q."/>
            <person name="Liu X."/>
            <person name="Ma X."/>
            <person name="Naidoo K."/>
            <person name="Pethybridge S.J."/>
            <person name="Sun J."/>
            <person name="Steenkamp E.T."/>
            <person name="van der Nest M.A."/>
            <person name="van Wyk S."/>
            <person name="Wingfield M.J."/>
            <person name="Xiong C."/>
            <person name="Yue Q."/>
            <person name="Zhang X."/>
        </authorList>
    </citation>
    <scope>NUCLEOTIDE SEQUENCE [LARGE SCALE GENOMIC DNA]</scope>
    <source>
        <strain evidence="10 11">BP5796</strain>
    </source>
</reference>
<dbReference type="InterPro" id="IPR036155">
    <property type="entry name" value="Crypto/Photolyase_N_sf"/>
</dbReference>
<feature type="compositionally biased region" description="Gly residues" evidence="8">
    <location>
        <begin position="571"/>
        <end position="580"/>
    </location>
</feature>